<feature type="compositionally biased region" description="Basic and acidic residues" evidence="1">
    <location>
        <begin position="359"/>
        <end position="369"/>
    </location>
</feature>
<dbReference type="PANTHER" id="PTHR17117:SF3">
    <property type="entry name" value="NADH DEHYDROGENASE [UBIQUINONE] FLAVOPROTEIN 3, MITOCHONDRIAL"/>
    <property type="match status" value="1"/>
</dbReference>
<feature type="compositionally biased region" description="Low complexity" evidence="1">
    <location>
        <begin position="148"/>
        <end position="161"/>
    </location>
</feature>
<feature type="region of interest" description="Disordered" evidence="1">
    <location>
        <begin position="318"/>
        <end position="436"/>
    </location>
</feature>
<feature type="compositionally biased region" description="Basic and acidic residues" evidence="1">
    <location>
        <begin position="383"/>
        <end position="405"/>
    </location>
</feature>
<dbReference type="KEGG" id="anan:105711996"/>
<gene>
    <name evidence="2" type="primary">NDUFV3</name>
</gene>
<name>A0A2K5D5Q7_AOTNA</name>
<feature type="compositionally biased region" description="Polar residues" evidence="1">
    <location>
        <begin position="33"/>
        <end position="56"/>
    </location>
</feature>
<evidence type="ECO:0000256" key="1">
    <source>
        <dbReference type="SAM" id="MobiDB-lite"/>
    </source>
</evidence>
<dbReference type="GeneID" id="105711996"/>
<proteinExistence type="predicted"/>
<evidence type="ECO:0000313" key="3">
    <source>
        <dbReference type="Proteomes" id="UP000233020"/>
    </source>
</evidence>
<feature type="region of interest" description="Disordered" evidence="1">
    <location>
        <begin position="33"/>
        <end position="257"/>
    </location>
</feature>
<dbReference type="GO" id="GO:0005743">
    <property type="term" value="C:mitochondrial inner membrane"/>
    <property type="evidence" value="ECO:0007669"/>
    <property type="project" value="Ensembl"/>
</dbReference>
<dbReference type="GO" id="GO:0045271">
    <property type="term" value="C:respiratory chain complex I"/>
    <property type="evidence" value="ECO:0007669"/>
    <property type="project" value="Ensembl"/>
</dbReference>
<dbReference type="Proteomes" id="UP000233020">
    <property type="component" value="Unplaced"/>
</dbReference>
<dbReference type="PANTHER" id="PTHR17117">
    <property type="entry name" value="NADH-UBIQUINONE OXIDOREDUCTASE"/>
    <property type="match status" value="1"/>
</dbReference>
<dbReference type="GO" id="GO:0042775">
    <property type="term" value="P:mitochondrial ATP synthesis coupled electron transport"/>
    <property type="evidence" value="ECO:0007669"/>
    <property type="project" value="Ensembl"/>
</dbReference>
<evidence type="ECO:0000313" key="2">
    <source>
        <dbReference type="Ensembl" id="ENSANAP00000016272.1"/>
    </source>
</evidence>
<accession>A0A2K5D5Q7</accession>
<feature type="compositionally biased region" description="Polar residues" evidence="1">
    <location>
        <begin position="69"/>
        <end position="84"/>
    </location>
</feature>
<dbReference type="Pfam" id="PF15880">
    <property type="entry name" value="NDUFV3"/>
    <property type="match status" value="1"/>
</dbReference>
<sequence length="472" mass="50598">MAAPLLLQQGRAGALKTILQEAHVFRGLASTVSLSAESGKSEKGQPQNPKKQSTPKNVVEPKQRGKLLATQTAADLSKNLSSPGSHPPAVNKGGMVASPSPDGSMLFTDEGVPKFLSRKTLVEFPQKVPSPLRKQGSGSEARRVGQKVASSSSSSSSSSSDSESDDEADVSEVASQVVSKGRGGLQKPEASHSFENRAPQVTVSAKEKTSLQKPHADVTYPEKPRQPRKKGLPAKPSEGREDARAKATVPRSQVDEFLKQSLKEKQLQKTFRLNKIDKESQKSFEVKGPLPVHTKSGLSAPLKGSPAPTVLAEEARAGGQLKAVPPGASEGHLETPVPETQHKAVPPLPGKEASGMQGREVHLKAREVVVEDQMPPSDLETVPVEKNHGFHEKPAAPKHEAKGEAMEDTAAPGDDQDCTQDAAAAPSEPFDNTTYKNLQHHDYTTYTFLDLNLELSKFRMPQPSSGRESPRH</sequence>
<dbReference type="OrthoDB" id="6161911at2759"/>
<keyword evidence="3" id="KW-1185">Reference proteome</keyword>
<dbReference type="CTD" id="4731"/>
<dbReference type="AlphaFoldDB" id="A0A2K5D5Q7"/>
<feature type="compositionally biased region" description="Basic and acidic residues" evidence="1">
    <location>
        <begin position="205"/>
        <end position="225"/>
    </location>
</feature>
<dbReference type="Ensembl" id="ENSANAT00000034119.1">
    <property type="protein sequence ID" value="ENSANAP00000016272.1"/>
    <property type="gene ID" value="ENSANAG00000026013.1"/>
</dbReference>
<dbReference type="STRING" id="37293.ENSANAP00000016272"/>
<feature type="region of interest" description="Disordered" evidence="1">
    <location>
        <begin position="280"/>
        <end position="306"/>
    </location>
</feature>
<dbReference type="InterPro" id="IPR026193">
    <property type="entry name" value="NDUFV3"/>
</dbReference>
<dbReference type="GeneTree" id="ENSGT00390000012196"/>
<reference evidence="2" key="2">
    <citation type="submission" date="2025-09" db="UniProtKB">
        <authorList>
            <consortium name="Ensembl"/>
        </authorList>
    </citation>
    <scope>IDENTIFICATION</scope>
</reference>
<dbReference type="OMA" id="PVEKNHG"/>
<protein>
    <submittedName>
        <fullName evidence="2">NADH:ubiquinone oxidoreductase subunit V3</fullName>
    </submittedName>
</protein>
<reference evidence="2" key="1">
    <citation type="submission" date="2025-08" db="UniProtKB">
        <authorList>
            <consortium name="Ensembl"/>
        </authorList>
    </citation>
    <scope>IDENTIFICATION</scope>
</reference>
<organism evidence="2 3">
    <name type="scientific">Aotus nancymaae</name>
    <name type="common">Ma's night monkey</name>
    <dbReference type="NCBI Taxonomy" id="37293"/>
    <lineage>
        <taxon>Eukaryota</taxon>
        <taxon>Metazoa</taxon>
        <taxon>Chordata</taxon>
        <taxon>Craniata</taxon>
        <taxon>Vertebrata</taxon>
        <taxon>Euteleostomi</taxon>
        <taxon>Mammalia</taxon>
        <taxon>Eutheria</taxon>
        <taxon>Euarchontoglires</taxon>
        <taxon>Primates</taxon>
        <taxon>Haplorrhini</taxon>
        <taxon>Platyrrhini</taxon>
        <taxon>Aotidae</taxon>
        <taxon>Aotus</taxon>
    </lineage>
</organism>